<dbReference type="InterPro" id="IPR036116">
    <property type="entry name" value="FN3_sf"/>
</dbReference>
<dbReference type="PANTHER" id="PTHR47135:SF3">
    <property type="entry name" value="FIBRONECTIN TYPE-III DOMAIN-CONTAINING PROTEIN"/>
    <property type="match status" value="1"/>
</dbReference>
<dbReference type="AlphaFoldDB" id="A0A2N0UKC3"/>
<feature type="domain" description="Fibronectin type-III" evidence="2">
    <location>
        <begin position="45"/>
        <end position="138"/>
    </location>
</feature>
<feature type="chain" id="PRO_5038666031" evidence="1">
    <location>
        <begin position="23"/>
        <end position="458"/>
    </location>
</feature>
<dbReference type="PROSITE" id="PS50853">
    <property type="entry name" value="FN3"/>
    <property type="match status" value="2"/>
</dbReference>
<dbReference type="SUPFAM" id="SSF49265">
    <property type="entry name" value="Fibronectin type III"/>
    <property type="match status" value="2"/>
</dbReference>
<organism evidence="3 4">
    <name type="scientific">Ruminococcus bromii</name>
    <dbReference type="NCBI Taxonomy" id="40518"/>
    <lineage>
        <taxon>Bacteria</taxon>
        <taxon>Bacillati</taxon>
        <taxon>Bacillota</taxon>
        <taxon>Clostridia</taxon>
        <taxon>Eubacteriales</taxon>
        <taxon>Oscillospiraceae</taxon>
        <taxon>Ruminococcus</taxon>
    </lineage>
</organism>
<keyword evidence="4" id="KW-1185">Reference proteome</keyword>
<dbReference type="SMART" id="SM00060">
    <property type="entry name" value="FN3"/>
    <property type="match status" value="3"/>
</dbReference>
<dbReference type="RefSeq" id="WP_101029490.1">
    <property type="nucleotide sequence ID" value="NZ_CABMMZ010000070.1"/>
</dbReference>
<dbReference type="Proteomes" id="UP000233425">
    <property type="component" value="Unassembled WGS sequence"/>
</dbReference>
<dbReference type="GO" id="GO:0016162">
    <property type="term" value="F:cellulose 1,4-beta-cellobiosidase activity"/>
    <property type="evidence" value="ECO:0007669"/>
    <property type="project" value="UniProtKB-EC"/>
</dbReference>
<reference evidence="3" key="1">
    <citation type="journal article" date="2018" name="Environ. Microbiol.">
        <title>Sporulation capability and amylosome conservation among diverse human colonic and rumen isolates of the keystone starch-degrader Ruminococcus bromii.</title>
        <authorList>
            <person name="Mukhopadhya I."/>
            <person name="Morais S."/>
            <person name="Laverde-Gomez J."/>
            <person name="Sheridan P.O."/>
            <person name="Walker A.W."/>
            <person name="Kelly W."/>
            <person name="Klieve A.V."/>
            <person name="Ouwerkerk D."/>
            <person name="Duncan S.H."/>
            <person name="Louis P."/>
            <person name="Koropatkin N."/>
            <person name="Cockburn D."/>
            <person name="Kibler R."/>
            <person name="Cooper P.J."/>
            <person name="Sandoval C."/>
            <person name="Crost E."/>
            <person name="Juge N."/>
            <person name="Bayer E.A."/>
            <person name="Flint H.J."/>
        </authorList>
    </citation>
    <scope>NUCLEOTIDE SEQUENCE [LARGE SCALE GENOMIC DNA]</scope>
    <source>
        <strain evidence="3">ATCC 27255</strain>
    </source>
</reference>
<protein>
    <submittedName>
        <fullName evidence="3">Exoglucanase B</fullName>
        <ecNumber evidence="3">3.2.1.91</ecNumber>
    </submittedName>
</protein>
<keyword evidence="3" id="KW-0378">Hydrolase</keyword>
<keyword evidence="3" id="KW-0326">Glycosidase</keyword>
<sequence>MKAKRIMPLLLSAIMTVGTATAVPFTASAVETNAPVVSAQSAKTSLATPKISKAESINGGVKISWGKVKGAVKYRVYYKGSKGWTRLADTTSTSYTDSKVSSGKTYTYTVRCINSSATKFTSGYDSKGKTVKYISAPKITKAESVNGGVKISWNKSKGAEKYRVYYKDSKGWTRLADTTSTAYTDSKVSSGKTYTFTVRCINSSTTKFTSGYDSKGKSVKYISAPKITKAESVNGGVKLTWSKVKGAEKYRVYYKGSKGWTRLADTTSTSYTDSKVSSGKTYTYTVRCINSSANKFTSGYDSKGVTVTTPAKPTQDIKIGDNYENLGVVTGIRYYKNHDEVKIHHYSEWFSTTREEPVFSSGYIDVCNNCGQELADSHQRKEHLIWEVENNEGWGSYHAVKVTKQVGTKIVEGGHWTEEWEETISHAYYEKVSANDDWDLKQIDWKGKSMSGTDNIHR</sequence>
<gene>
    <name evidence="3" type="primary">cbhB_2</name>
    <name evidence="3" type="ORF">RBATCC27255_01543</name>
</gene>
<dbReference type="PANTHER" id="PTHR47135">
    <property type="entry name" value="FIBRONECTIN TYPE III DOMAIN-CONTAINING PROTEIN 7"/>
    <property type="match status" value="1"/>
</dbReference>
<proteinExistence type="predicted"/>
<feature type="domain" description="Fibronectin type-III" evidence="2">
    <location>
        <begin position="221"/>
        <end position="312"/>
    </location>
</feature>
<dbReference type="CDD" id="cd00063">
    <property type="entry name" value="FN3"/>
    <property type="match status" value="3"/>
</dbReference>
<name>A0A2N0UKC3_9FIRM</name>
<keyword evidence="1" id="KW-0732">Signal</keyword>
<evidence type="ECO:0000259" key="2">
    <source>
        <dbReference type="PROSITE" id="PS50853"/>
    </source>
</evidence>
<dbReference type="InterPro" id="IPR003961">
    <property type="entry name" value="FN3_dom"/>
</dbReference>
<dbReference type="EC" id="3.2.1.91" evidence="3"/>
<comment type="caution">
    <text evidence="3">The sequence shown here is derived from an EMBL/GenBank/DDBJ whole genome shotgun (WGS) entry which is preliminary data.</text>
</comment>
<evidence type="ECO:0000313" key="4">
    <source>
        <dbReference type="Proteomes" id="UP000233425"/>
    </source>
</evidence>
<dbReference type="InterPro" id="IPR013783">
    <property type="entry name" value="Ig-like_fold"/>
</dbReference>
<accession>A0A2N0UKC3</accession>
<evidence type="ECO:0000313" key="3">
    <source>
        <dbReference type="EMBL" id="PKD27439.1"/>
    </source>
</evidence>
<dbReference type="Gene3D" id="2.60.40.10">
    <property type="entry name" value="Immunoglobulins"/>
    <property type="match status" value="3"/>
</dbReference>
<evidence type="ECO:0000256" key="1">
    <source>
        <dbReference type="SAM" id="SignalP"/>
    </source>
</evidence>
<dbReference type="EMBL" id="NNSR01000070">
    <property type="protein sequence ID" value="PKD27439.1"/>
    <property type="molecule type" value="Genomic_DNA"/>
</dbReference>
<feature type="signal peptide" evidence="1">
    <location>
        <begin position="1"/>
        <end position="22"/>
    </location>
</feature>